<dbReference type="AlphaFoldDB" id="A0A410QED6"/>
<dbReference type="InterPro" id="IPR013421">
    <property type="entry name" value="CRISPR-assoc_prot_Cas5_HALMA"/>
</dbReference>
<dbReference type="KEGG" id="spoa:EQM13_12580"/>
<reference evidence="3" key="1">
    <citation type="submission" date="2019-01" db="EMBL/GenBank/DDBJ databases">
        <title>Draft genomes of a novel of Sporanaerobacter strains.</title>
        <authorList>
            <person name="Ma S."/>
        </authorList>
    </citation>
    <scope>NUCLEOTIDE SEQUENCE [LARGE SCALE GENOMIC DNA]</scope>
    <source>
        <strain evidence="3">NJN-17</strain>
    </source>
</reference>
<gene>
    <name evidence="2" type="primary">cas5b</name>
    <name evidence="2" type="ORF">EQM13_12580</name>
</gene>
<dbReference type="InterPro" id="IPR013422">
    <property type="entry name" value="CRISPR-assoc_prot_Cas5_N"/>
</dbReference>
<evidence type="ECO:0000313" key="2">
    <source>
        <dbReference type="EMBL" id="QAT62336.1"/>
    </source>
</evidence>
<dbReference type="EMBL" id="CP035282">
    <property type="protein sequence ID" value="QAT62336.1"/>
    <property type="molecule type" value="Genomic_DNA"/>
</dbReference>
<dbReference type="Proteomes" id="UP000287969">
    <property type="component" value="Chromosome"/>
</dbReference>
<evidence type="ECO:0000256" key="1">
    <source>
        <dbReference type="ARBA" id="ARBA00023118"/>
    </source>
</evidence>
<sequence length="251" mass="29330">MDGIKFLLKGRTAFFKKPDVNTYLYFTYGNIHKIALLGIIGAAMGFKGYTFQDEKTYPEFYEKLKDLKFSVVPDNNPGGFIPKKIQTFNNSVGYASQESGGNLVVTEQWLENPSWEIYILIDDNPYIDEIKDRLLNGKFVYLPYLGKNDHFADILDTKLVKLEEVSDFDRLDSLFLKDYFEILDKADAFTGIFNEDYKEEKLWKYEEKLPEKLDENTNQYITKRYVFTNMNVKPKKKCPVFSDGNKNLFFS</sequence>
<dbReference type="NCBIfam" id="TIGR02593">
    <property type="entry name" value="CRISPR_cas5"/>
    <property type="match status" value="1"/>
</dbReference>
<evidence type="ECO:0000313" key="3">
    <source>
        <dbReference type="Proteomes" id="UP000287969"/>
    </source>
</evidence>
<accession>A0A410QED6</accession>
<protein>
    <submittedName>
        <fullName evidence="2">Type I-B CRISPR-associated protein Cas5</fullName>
    </submittedName>
</protein>
<keyword evidence="1" id="KW-0051">Antiviral defense</keyword>
<organism evidence="2 3">
    <name type="scientific">Acidilutibacter cellobiosedens</name>
    <dbReference type="NCBI Taxonomy" id="2507161"/>
    <lineage>
        <taxon>Bacteria</taxon>
        <taxon>Bacillati</taxon>
        <taxon>Bacillota</taxon>
        <taxon>Tissierellia</taxon>
        <taxon>Tissierellales</taxon>
        <taxon>Acidilutibacteraceae</taxon>
        <taxon>Acidilutibacter</taxon>
    </lineage>
</organism>
<keyword evidence="3" id="KW-1185">Reference proteome</keyword>
<name>A0A410QED6_9FIRM</name>
<dbReference type="GO" id="GO:0051607">
    <property type="term" value="P:defense response to virus"/>
    <property type="evidence" value="ECO:0007669"/>
    <property type="project" value="UniProtKB-KW"/>
</dbReference>
<dbReference type="NCBIfam" id="TIGR02592">
    <property type="entry name" value="cas_Cas5h"/>
    <property type="match status" value="1"/>
</dbReference>
<dbReference type="OrthoDB" id="5363158at2"/>
<proteinExistence type="predicted"/>
<dbReference type="RefSeq" id="WP_071140506.1">
    <property type="nucleotide sequence ID" value="NZ_CP035282.1"/>
</dbReference>